<dbReference type="EMBL" id="WKFB01001176">
    <property type="protein sequence ID" value="KAF6715053.1"/>
    <property type="molecule type" value="Genomic_DNA"/>
</dbReference>
<feature type="region of interest" description="Disordered" evidence="1">
    <location>
        <begin position="33"/>
        <end position="66"/>
    </location>
</feature>
<protein>
    <submittedName>
        <fullName evidence="2">Uncharacterized protein</fullName>
    </submittedName>
</protein>
<organism evidence="2 3">
    <name type="scientific">Oryzias melastigma</name>
    <name type="common">Marine medaka</name>
    <dbReference type="NCBI Taxonomy" id="30732"/>
    <lineage>
        <taxon>Eukaryota</taxon>
        <taxon>Metazoa</taxon>
        <taxon>Chordata</taxon>
        <taxon>Craniata</taxon>
        <taxon>Vertebrata</taxon>
        <taxon>Euteleostomi</taxon>
        <taxon>Actinopterygii</taxon>
        <taxon>Neopterygii</taxon>
        <taxon>Teleostei</taxon>
        <taxon>Neoteleostei</taxon>
        <taxon>Acanthomorphata</taxon>
        <taxon>Ovalentaria</taxon>
        <taxon>Atherinomorphae</taxon>
        <taxon>Beloniformes</taxon>
        <taxon>Adrianichthyidae</taxon>
        <taxon>Oryziinae</taxon>
        <taxon>Oryzias</taxon>
    </lineage>
</organism>
<evidence type="ECO:0000313" key="3">
    <source>
        <dbReference type="Proteomes" id="UP000646548"/>
    </source>
</evidence>
<accession>A0A834BRR3</accession>
<dbReference type="AlphaFoldDB" id="A0A834BRR3"/>
<gene>
    <name evidence="2" type="ORF">FQA47_007936</name>
</gene>
<sequence length="114" mass="12355">MPPRRVSPRVNTPDLTLDLAGVVASGVGGVRRSLKNRKDAERNFSLPSSHHHRDRVRRRDPEKISDQLAVSSGLPVFPVSVRLPPPPQRVPSGPSRIVPAGPGSHECMFMAAAL</sequence>
<dbReference type="Proteomes" id="UP000646548">
    <property type="component" value="Unassembled WGS sequence"/>
</dbReference>
<evidence type="ECO:0000313" key="2">
    <source>
        <dbReference type="EMBL" id="KAF6715053.1"/>
    </source>
</evidence>
<reference evidence="2" key="1">
    <citation type="journal article" name="BMC Genomics">
        <title>Long-read sequencing and de novo genome assembly of marine medaka (Oryzias melastigma).</title>
        <authorList>
            <person name="Liang P."/>
            <person name="Saqib H.S.A."/>
            <person name="Ni X."/>
            <person name="Shen Y."/>
        </authorList>
    </citation>
    <scope>NUCLEOTIDE SEQUENCE</scope>
    <source>
        <strain evidence="2">Bigg-433</strain>
    </source>
</reference>
<evidence type="ECO:0000256" key="1">
    <source>
        <dbReference type="SAM" id="MobiDB-lite"/>
    </source>
</evidence>
<name>A0A834BRR3_ORYME</name>
<proteinExistence type="predicted"/>
<comment type="caution">
    <text evidence="2">The sequence shown here is derived from an EMBL/GenBank/DDBJ whole genome shotgun (WGS) entry which is preliminary data.</text>
</comment>